<keyword evidence="5" id="KW-0067">ATP-binding</keyword>
<dbReference type="SUPFAM" id="SSF52540">
    <property type="entry name" value="P-loop containing nucleoside triphosphate hydrolases"/>
    <property type="match status" value="1"/>
</dbReference>
<feature type="compositionally biased region" description="Basic residues" evidence="9">
    <location>
        <begin position="1373"/>
        <end position="1391"/>
    </location>
</feature>
<dbReference type="SMART" id="SM00490">
    <property type="entry name" value="HELICc"/>
    <property type="match status" value="1"/>
</dbReference>
<feature type="domain" description="Helicase C-terminal" evidence="11">
    <location>
        <begin position="305"/>
        <end position="463"/>
    </location>
</feature>
<dbReference type="Pfam" id="PF23235">
    <property type="entry name" value="WHD_3rd_Lhr"/>
    <property type="match status" value="1"/>
</dbReference>
<dbReference type="GO" id="GO:0003677">
    <property type="term" value="F:DNA binding"/>
    <property type="evidence" value="ECO:0007669"/>
    <property type="project" value="UniProtKB-KW"/>
</dbReference>
<dbReference type="InterPro" id="IPR055367">
    <property type="entry name" value="WH4_Lhr"/>
</dbReference>
<evidence type="ECO:0000256" key="9">
    <source>
        <dbReference type="SAM" id="MobiDB-lite"/>
    </source>
</evidence>
<keyword evidence="2" id="KW-0227">DNA damage</keyword>
<evidence type="ECO:0000256" key="8">
    <source>
        <dbReference type="ARBA" id="ARBA00023235"/>
    </source>
</evidence>
<keyword evidence="13" id="KW-1185">Reference proteome</keyword>
<dbReference type="Pfam" id="PF00270">
    <property type="entry name" value="DEAD"/>
    <property type="match status" value="1"/>
</dbReference>
<dbReference type="Proteomes" id="UP001224674">
    <property type="component" value="Chromosome"/>
</dbReference>
<evidence type="ECO:0000313" key="13">
    <source>
        <dbReference type="Proteomes" id="UP001224674"/>
    </source>
</evidence>
<dbReference type="Gene3D" id="3.40.50.300">
    <property type="entry name" value="P-loop containing nucleotide triphosphate hydrolases"/>
    <property type="match status" value="2"/>
</dbReference>
<dbReference type="InterPro" id="IPR003593">
    <property type="entry name" value="AAA+_ATPase"/>
</dbReference>
<dbReference type="InterPro" id="IPR027417">
    <property type="entry name" value="P-loop_NTPase"/>
</dbReference>
<dbReference type="GO" id="GO:0006281">
    <property type="term" value="P:DNA repair"/>
    <property type="evidence" value="ECO:0007669"/>
    <property type="project" value="UniProtKB-KW"/>
</dbReference>
<organism evidence="12 13">
    <name type="scientific">Auritidibacter ignavus</name>
    <dbReference type="NCBI Taxonomy" id="678932"/>
    <lineage>
        <taxon>Bacteria</taxon>
        <taxon>Bacillati</taxon>
        <taxon>Actinomycetota</taxon>
        <taxon>Actinomycetes</taxon>
        <taxon>Micrococcales</taxon>
        <taxon>Micrococcaceae</taxon>
        <taxon>Auritidibacter</taxon>
    </lineage>
</organism>
<dbReference type="InterPro" id="IPR045628">
    <property type="entry name" value="Lhr_WH_dom"/>
</dbReference>
<dbReference type="PROSITE" id="PS51194">
    <property type="entry name" value="HELICASE_CTER"/>
    <property type="match status" value="1"/>
</dbReference>
<reference evidence="12 13" key="1">
    <citation type="submission" date="2023-03" db="EMBL/GenBank/DDBJ databases">
        <title>Complete genome sequences of several Auritidibacter ignavus strains isolated from ear infections.</title>
        <authorList>
            <person name="Baehr T."/>
            <person name="Baumhoegger A.M."/>
        </authorList>
    </citation>
    <scope>NUCLEOTIDE SEQUENCE [LARGE SCALE GENOMIC DNA]</scope>
    <source>
        <strain evidence="12 13">BABAE-6</strain>
    </source>
</reference>
<feature type="compositionally biased region" description="Low complexity" evidence="9">
    <location>
        <begin position="584"/>
        <end position="595"/>
    </location>
</feature>
<name>A0AAJ6AG84_9MICC</name>
<dbReference type="InterPro" id="IPR013701">
    <property type="entry name" value="Lhr-like_DEAD/DEAH_assoc"/>
</dbReference>
<dbReference type="GO" id="GO:0005524">
    <property type="term" value="F:ATP binding"/>
    <property type="evidence" value="ECO:0007669"/>
    <property type="project" value="UniProtKB-KW"/>
</dbReference>
<keyword evidence="7" id="KW-0234">DNA repair</keyword>
<dbReference type="EMBL" id="CP122566">
    <property type="protein sequence ID" value="WGH92152.1"/>
    <property type="molecule type" value="Genomic_DNA"/>
</dbReference>
<dbReference type="SMART" id="SM00382">
    <property type="entry name" value="AAA"/>
    <property type="match status" value="1"/>
</dbReference>
<dbReference type="InterPro" id="IPR001650">
    <property type="entry name" value="Helicase_C-like"/>
</dbReference>
<feature type="region of interest" description="Disordered" evidence="9">
    <location>
        <begin position="271"/>
        <end position="294"/>
    </location>
</feature>
<dbReference type="InterPro" id="IPR014001">
    <property type="entry name" value="Helicase_ATP-bd"/>
</dbReference>
<feature type="region of interest" description="Disordered" evidence="9">
    <location>
        <begin position="676"/>
        <end position="702"/>
    </location>
</feature>
<keyword evidence="4 12" id="KW-0347">Helicase</keyword>
<evidence type="ECO:0000259" key="10">
    <source>
        <dbReference type="PROSITE" id="PS51192"/>
    </source>
</evidence>
<evidence type="ECO:0000259" key="11">
    <source>
        <dbReference type="PROSITE" id="PS51194"/>
    </source>
</evidence>
<feature type="region of interest" description="Disordered" evidence="9">
    <location>
        <begin position="1558"/>
        <end position="1577"/>
    </location>
</feature>
<dbReference type="PROSITE" id="PS51192">
    <property type="entry name" value="HELICASE_ATP_BIND_1"/>
    <property type="match status" value="1"/>
</dbReference>
<dbReference type="Pfam" id="PF08494">
    <property type="entry name" value="DEAD_assoc"/>
    <property type="match status" value="1"/>
</dbReference>
<evidence type="ECO:0000313" key="12">
    <source>
        <dbReference type="EMBL" id="WGH92152.1"/>
    </source>
</evidence>
<dbReference type="PANTHER" id="PTHR47962:SF5">
    <property type="entry name" value="ATP-DEPENDENT HELICASE LHR-RELATED"/>
    <property type="match status" value="1"/>
</dbReference>
<evidence type="ECO:0000256" key="7">
    <source>
        <dbReference type="ARBA" id="ARBA00023204"/>
    </source>
</evidence>
<dbReference type="InterPro" id="IPR011545">
    <property type="entry name" value="DEAD/DEAH_box_helicase_dom"/>
</dbReference>
<feature type="domain" description="Helicase ATP-binding" evidence="10">
    <location>
        <begin position="43"/>
        <end position="243"/>
    </location>
</feature>
<accession>A0AAJ6AG84</accession>
<dbReference type="SMART" id="SM00487">
    <property type="entry name" value="DEXDc"/>
    <property type="match status" value="1"/>
</dbReference>
<evidence type="ECO:0000256" key="4">
    <source>
        <dbReference type="ARBA" id="ARBA00022806"/>
    </source>
</evidence>
<dbReference type="RefSeq" id="WP_279674389.1">
    <property type="nucleotide sequence ID" value="NZ_CP122566.1"/>
</dbReference>
<evidence type="ECO:0000256" key="1">
    <source>
        <dbReference type="ARBA" id="ARBA00022741"/>
    </source>
</evidence>
<dbReference type="Pfam" id="PF00271">
    <property type="entry name" value="Helicase_C"/>
    <property type="match status" value="1"/>
</dbReference>
<dbReference type="PANTHER" id="PTHR47962">
    <property type="entry name" value="ATP-DEPENDENT HELICASE LHR-RELATED-RELATED"/>
    <property type="match status" value="1"/>
</dbReference>
<keyword evidence="8" id="KW-0413">Isomerase</keyword>
<dbReference type="EC" id="3.6.4.-" evidence="12"/>
<dbReference type="Pfam" id="PF19306">
    <property type="entry name" value="WHD_Lhr"/>
    <property type="match status" value="1"/>
</dbReference>
<keyword evidence="6" id="KW-0238">DNA-binding</keyword>
<dbReference type="GO" id="GO:0016887">
    <property type="term" value="F:ATP hydrolysis activity"/>
    <property type="evidence" value="ECO:0007669"/>
    <property type="project" value="TreeGrafter"/>
</dbReference>
<evidence type="ECO:0000256" key="5">
    <source>
        <dbReference type="ARBA" id="ARBA00022840"/>
    </source>
</evidence>
<feature type="compositionally biased region" description="Low complexity" evidence="9">
    <location>
        <begin position="676"/>
        <end position="693"/>
    </location>
</feature>
<evidence type="ECO:0000256" key="2">
    <source>
        <dbReference type="ARBA" id="ARBA00022763"/>
    </source>
</evidence>
<dbReference type="NCBIfam" id="NF007284">
    <property type="entry name" value="PRK09751.1"/>
    <property type="match status" value="1"/>
</dbReference>
<dbReference type="InterPro" id="IPR055369">
    <property type="entry name" value="WH2_Lhr"/>
</dbReference>
<dbReference type="Pfam" id="PF23236">
    <property type="entry name" value="WHD_2nd_Lhr"/>
    <property type="match status" value="1"/>
</dbReference>
<dbReference type="InterPro" id="IPR055368">
    <property type="entry name" value="WH3_Lhr"/>
</dbReference>
<feature type="region of interest" description="Disordered" evidence="9">
    <location>
        <begin position="1370"/>
        <end position="1420"/>
    </location>
</feature>
<dbReference type="InterPro" id="IPR052511">
    <property type="entry name" value="ATP-dep_Helicase"/>
</dbReference>
<gene>
    <name evidence="12" type="ORF">QDX21_07365</name>
</gene>
<keyword evidence="3 12" id="KW-0378">Hydrolase</keyword>
<sequence length="1668" mass="180570">MLDPDSTPDPDRAEQVLNRFTPATRRWFTGAFSSATEAQLGAWEATSRGDHTLVIAPTGSGKTLAAFLWALDGFLRTSASDRTEASGKADARGTTVLYISPLKALGVDVQRNLRAPLIGITQTAAGLGVEAPEVRVGVRTGDTPARDRRRLVTDPPDILITTPESLYLMLTSKARNTLASVHTVIIDEVHALADSKRGAHLAVSLERLDELTDTPAQRIGLSATVSPPEEVARFIGGVQPVTIVNPASAKRWDLHVSVPVDDMTRLPDFIGEQPHDPAGNATADPGSAVADPQPVSSIWPHIEHQIIDRVSQVHSTIIFTNSRRLAERLTQDLNEMWATRAEADQRTGEEEFARSHHGSVSKVQRALVEEGLKAGTLRCVVATSSLELGIDMGSVDLVIQVEAAPSVASCLQRVGRAGHQVGEISHGVFYPKHRSDLVNTAVITERMLQGKIEQLHVPDNPLDILAQQTIAAVAMDDLEVEAWYDTVRRAAPFTTLGHQVYESVLDLISGRYPSDDFAELRPRVLWDRDAGTLSARPGAQRLAVTSGGTIPDRGLFGVFLADGTKDTQRAEEIQESDPSQRADSVTQRSTSSSGGRRVGELDEEMVYESRVGDVIVLGTTSWKIQEITHDRVLVLPAFGQPGKLPFWRGESEARPTELGAALGAFRREIGQYLVGSSAGSSGPSGRSGRADSATADHLAGPDDPIAQRLTAAGLDERAQANLVAYLSEQQQATGVLPTDQTLVIERFRDELGDWRVVLHSGFGHGVHGPWALAVAARLTEQYGFDAQVQSSNDGIVLRLPMMETAPQLTELFLFDPDELADLVRTEVGSSALFASRFRENAARALLIPRTKPGQRAPLWQQRQRAAQLLGVAAEHPQFPIILETVRECLQDVYDMDGLMWLMRSLQSGSVRLVEVETATGSPFAQHLLFGYTAQFLYETDSPLAERRAAALSLDPELLRQLFGDDQLHDLLDDEVIAEIEADLQYLSPRRQLRWDTESVADLVRVLGPLDADQLAARMRPDDAEPATESAAGPTAKLAKALAEDLVHQRRAIRVRMAGRQVYVAIEDAARIRDGLGIPLPMGIPVAFIEPVDDPLGDLLGRYLRTHTVVTAEHIATHFGLGTAVVTQYLADQVQRRRVASGIFQQSAQSGGVHTRQTQYCHTQVLRRIRQRSLAVLRQAVEPVTGPDYARFVLDTHGIVPPRTQHGLYRPGQRGIDAVAETLTQLAGYPAPASAWEHYILPARVADYAPGMLNELLGTGEFVMAGTAPGTGDDGWLAFHPVETAELTVPIPDPAQIEAFGRVHHRIIEVLADAGAFFFPELCHRVAGLDDDQQAGQQFSDSAVLSALWDLFWAGVVTNDSFTMIRAGLATGRSAHRQRSQPRRSRARRARPRLSTGLDSGGLRPSGVRSTGVRSSAGLDAATDQPRAAGRFSLLRHPEATGPDSTLAANAQAEVLLDRYGVITRGAVSTEKIPGGFGYYYRFLTHLEEIGALRRGYFIDQLGAAQFATANTVDALRSFHPAPGEDDPDHPRATHHAVGLAATDPANPYGATLPWPEIAEPATDHPATGKSSGPHRPGRKAGALVVLLDGQLAVYLERGGKTILEFPAAATHRPLIAQALVEALQRAGAAAVHVKTVNGSPIRNTELAEALLSAGFSSSPQGVRFHPHV</sequence>
<evidence type="ECO:0000256" key="3">
    <source>
        <dbReference type="ARBA" id="ARBA00022801"/>
    </source>
</evidence>
<dbReference type="CDD" id="cd18796">
    <property type="entry name" value="SF2_C_LHR"/>
    <property type="match status" value="1"/>
</dbReference>
<keyword evidence="1" id="KW-0547">Nucleotide-binding</keyword>
<dbReference type="CDD" id="cd17922">
    <property type="entry name" value="DEXHc_LHR-like"/>
    <property type="match status" value="1"/>
</dbReference>
<protein>
    <submittedName>
        <fullName evidence="12">ATP-dependent helicase</fullName>
        <ecNumber evidence="12">3.6.4.-</ecNumber>
    </submittedName>
</protein>
<evidence type="ECO:0000256" key="6">
    <source>
        <dbReference type="ARBA" id="ARBA00023125"/>
    </source>
</evidence>
<dbReference type="GO" id="GO:0004386">
    <property type="term" value="F:helicase activity"/>
    <property type="evidence" value="ECO:0007669"/>
    <property type="project" value="UniProtKB-KW"/>
</dbReference>
<dbReference type="Pfam" id="PF23234">
    <property type="entry name" value="WHD_4th_Lhr"/>
    <property type="match status" value="1"/>
</dbReference>
<feature type="region of interest" description="Disordered" evidence="9">
    <location>
        <begin position="567"/>
        <end position="601"/>
    </location>
</feature>
<proteinExistence type="predicted"/>